<evidence type="ECO:0000313" key="10">
    <source>
        <dbReference type="EMBL" id="MDC8014507.1"/>
    </source>
</evidence>
<dbReference type="HAMAP" id="MF_02120">
    <property type="entry name" value="LysA"/>
    <property type="match status" value="1"/>
</dbReference>
<feature type="domain" description="Orn/DAP/Arg decarboxylase 2 N-terminal" evidence="9">
    <location>
        <begin position="27"/>
        <end position="272"/>
    </location>
</feature>
<protein>
    <recommendedName>
        <fullName evidence="5 6">Diaminopimelate decarboxylase</fullName>
        <shortName evidence="5">DAP decarboxylase</shortName>
        <shortName evidence="5">DAPDC</shortName>
        <ecNumber evidence="5 6">4.1.1.20</ecNumber>
    </recommendedName>
</protein>
<dbReference type="SUPFAM" id="SSF51419">
    <property type="entry name" value="PLP-binding barrel"/>
    <property type="match status" value="1"/>
</dbReference>
<feature type="binding site" evidence="5">
    <location>
        <position position="363"/>
    </location>
    <ligand>
        <name>substrate</name>
    </ligand>
</feature>
<dbReference type="EC" id="4.1.1.20" evidence="5 6"/>
<keyword evidence="5" id="KW-0028">Amino-acid biosynthesis</keyword>
<feature type="binding site" evidence="5">
    <location>
        <position position="268"/>
    </location>
    <ligand>
        <name>substrate</name>
    </ligand>
</feature>
<feature type="binding site" evidence="5">
    <location>
        <position position="304"/>
    </location>
    <ligand>
        <name>substrate</name>
    </ligand>
</feature>
<dbReference type="CDD" id="cd06828">
    <property type="entry name" value="PLPDE_III_DapDC"/>
    <property type="match status" value="1"/>
</dbReference>
<dbReference type="EMBL" id="JAOVZO020000018">
    <property type="protein sequence ID" value="MDC8014507.1"/>
    <property type="molecule type" value="Genomic_DNA"/>
</dbReference>
<dbReference type="InterPro" id="IPR022653">
    <property type="entry name" value="De-COase2_pyr-phos_BS"/>
</dbReference>
<feature type="binding site" evidence="5">
    <location>
        <position position="335"/>
    </location>
    <ligand>
        <name>substrate</name>
    </ligand>
</feature>
<dbReference type="InterPro" id="IPR022644">
    <property type="entry name" value="De-COase2_N"/>
</dbReference>
<feature type="binding site" evidence="5">
    <location>
        <begin position="265"/>
        <end position="268"/>
    </location>
    <ligand>
        <name>pyridoxal 5'-phosphate</name>
        <dbReference type="ChEBI" id="CHEBI:597326"/>
    </ligand>
</feature>
<comment type="pathway">
    <text evidence="5 8">Amino-acid biosynthesis; L-lysine biosynthesis via DAP pathway; L-lysine from DL-2,6-diaminopimelate: step 1/1.</text>
</comment>
<dbReference type="InterPro" id="IPR009006">
    <property type="entry name" value="Ala_racemase/Decarboxylase_C"/>
</dbReference>
<dbReference type="InterPro" id="IPR002986">
    <property type="entry name" value="DAP_deCOOHase_LysA"/>
</dbReference>
<evidence type="ECO:0000256" key="2">
    <source>
        <dbReference type="ARBA" id="ARBA00022793"/>
    </source>
</evidence>
<comment type="caution">
    <text evidence="10">The sequence shown here is derived from an EMBL/GenBank/DDBJ whole genome shotgun (WGS) entry which is preliminary data.</text>
</comment>
<dbReference type="PANTHER" id="PTHR43727">
    <property type="entry name" value="DIAMINOPIMELATE DECARBOXYLASE"/>
    <property type="match status" value="1"/>
</dbReference>
<comment type="function">
    <text evidence="5">Specifically catalyzes the decarboxylation of meso-diaminopimelate (meso-DAP) to L-lysine.</text>
</comment>
<gene>
    <name evidence="5 10" type="primary">lysA</name>
    <name evidence="10" type="ORF">OD750_018335</name>
</gene>
<name>A0A9X3YMP5_9GAMM</name>
<dbReference type="Proteomes" id="UP001139971">
    <property type="component" value="Unassembled WGS sequence"/>
</dbReference>
<dbReference type="AlphaFoldDB" id="A0A9X3YMP5"/>
<organism evidence="10 11">
    <name type="scientific">Tahibacter soli</name>
    <dbReference type="NCBI Taxonomy" id="2983605"/>
    <lineage>
        <taxon>Bacteria</taxon>
        <taxon>Pseudomonadati</taxon>
        <taxon>Pseudomonadota</taxon>
        <taxon>Gammaproteobacteria</taxon>
        <taxon>Lysobacterales</taxon>
        <taxon>Rhodanobacteraceae</taxon>
        <taxon>Tahibacter</taxon>
    </lineage>
</organism>
<dbReference type="Gene3D" id="2.40.37.10">
    <property type="entry name" value="Lyase, Ornithine Decarboxylase, Chain A, domain 1"/>
    <property type="match status" value="1"/>
</dbReference>
<evidence type="ECO:0000256" key="6">
    <source>
        <dbReference type="NCBIfam" id="TIGR01048"/>
    </source>
</evidence>
<dbReference type="PROSITE" id="PS00878">
    <property type="entry name" value="ODR_DC_2_1"/>
    <property type="match status" value="1"/>
</dbReference>
<evidence type="ECO:0000256" key="5">
    <source>
        <dbReference type="HAMAP-Rule" id="MF_02120"/>
    </source>
</evidence>
<dbReference type="InterPro" id="IPR029066">
    <property type="entry name" value="PLP-binding_barrel"/>
</dbReference>
<feature type="modified residue" description="N6-(pyridoxal phosphate)lysine" evidence="5 7">
    <location>
        <position position="50"/>
    </location>
</feature>
<evidence type="ECO:0000256" key="7">
    <source>
        <dbReference type="PIRSR" id="PIRSR600183-50"/>
    </source>
</evidence>
<sequence length="411" mass="44382">MRFDDVDLAQLADRLPTPFYAYSASAIRERIGALAAGLAGTDSLVCYAVKANSNRAVLALVADAGFGADIVSAGELERSLAAGIPASRIVFSGVGKTADEIDAALAARVWKFNVESHDELLTLEAVARRRGETAHAAVRINPDVDAGTHEKISTGKAENKFGVSIDEARRWFADAASMPHVRLDGLHVHIGSQILSLDPFRLALERVRDFARELQDAGHALASIDVGGGLGVGYRDDRDRPVSAGDYVALVREVLRDFNGRLVFEPGRWLVADAGVLVTRAIRIKRGESRDFLVLDAAMNDLLRPSLYGAWHDIVPLVDAARAPARYDVVGPVCETGDTFALARDMPECRAGDVVAIRSAGAYGACMASTYNSRPLVAEVLLDNGRWAIVRRRQTIAELVANECLPEWRDA</sequence>
<evidence type="ECO:0000256" key="4">
    <source>
        <dbReference type="ARBA" id="ARBA00023239"/>
    </source>
</evidence>
<comment type="similarity">
    <text evidence="5">Belongs to the Orn/Lys/Arg decarboxylase class-II family. LysA subfamily.</text>
</comment>
<dbReference type="GO" id="GO:0008836">
    <property type="term" value="F:diaminopimelate decarboxylase activity"/>
    <property type="evidence" value="ECO:0007669"/>
    <property type="project" value="UniProtKB-UniRule"/>
</dbReference>
<keyword evidence="11" id="KW-1185">Reference proteome</keyword>
<evidence type="ECO:0000256" key="3">
    <source>
        <dbReference type="ARBA" id="ARBA00022898"/>
    </source>
</evidence>
<dbReference type="InterPro" id="IPR022657">
    <property type="entry name" value="De-COase2_CS"/>
</dbReference>
<comment type="subunit">
    <text evidence="5">Homodimer.</text>
</comment>
<dbReference type="PANTHER" id="PTHR43727:SF2">
    <property type="entry name" value="GROUP IV DECARBOXYLASE"/>
    <property type="match status" value="1"/>
</dbReference>
<dbReference type="PRINTS" id="PR01181">
    <property type="entry name" value="DAPDCRBXLASE"/>
</dbReference>
<dbReference type="PROSITE" id="PS00879">
    <property type="entry name" value="ODR_DC_2_2"/>
    <property type="match status" value="1"/>
</dbReference>
<dbReference type="RefSeq" id="WP_263542276.1">
    <property type="nucleotide sequence ID" value="NZ_JAOVZO020000018.1"/>
</dbReference>
<feature type="binding site" evidence="5">
    <location>
        <position position="363"/>
    </location>
    <ligand>
        <name>pyridoxal 5'-phosphate</name>
        <dbReference type="ChEBI" id="CHEBI:597326"/>
    </ligand>
</feature>
<keyword evidence="3 5" id="KW-0663">Pyridoxal phosphate</keyword>
<comment type="catalytic activity">
    <reaction evidence="5 8">
        <text>meso-2,6-diaminopimelate + H(+) = L-lysine + CO2</text>
        <dbReference type="Rhea" id="RHEA:15101"/>
        <dbReference type="ChEBI" id="CHEBI:15378"/>
        <dbReference type="ChEBI" id="CHEBI:16526"/>
        <dbReference type="ChEBI" id="CHEBI:32551"/>
        <dbReference type="ChEBI" id="CHEBI:57791"/>
        <dbReference type="EC" id="4.1.1.20"/>
    </reaction>
</comment>
<dbReference type="NCBIfam" id="TIGR01048">
    <property type="entry name" value="lysA"/>
    <property type="match status" value="1"/>
</dbReference>
<feature type="active site" description="Proton donor" evidence="7">
    <location>
        <position position="334"/>
    </location>
</feature>
<dbReference type="FunFam" id="3.20.20.10:FF:000003">
    <property type="entry name" value="Diaminopimelate decarboxylase"/>
    <property type="match status" value="1"/>
</dbReference>
<evidence type="ECO:0000256" key="1">
    <source>
        <dbReference type="ARBA" id="ARBA00001933"/>
    </source>
</evidence>
<evidence type="ECO:0000259" key="9">
    <source>
        <dbReference type="Pfam" id="PF02784"/>
    </source>
</evidence>
<reference evidence="10" key="1">
    <citation type="submission" date="2023-02" db="EMBL/GenBank/DDBJ databases">
        <title>Tahibacter soli sp. nov. isolated from soil.</title>
        <authorList>
            <person name="Baek J.H."/>
            <person name="Lee J.K."/>
            <person name="Choi D.G."/>
            <person name="Jeon C.O."/>
        </authorList>
    </citation>
    <scope>NUCLEOTIDE SEQUENCE</scope>
    <source>
        <strain evidence="10">BL</strain>
    </source>
</reference>
<accession>A0A9X3YMP5</accession>
<evidence type="ECO:0000256" key="8">
    <source>
        <dbReference type="RuleBase" id="RU003738"/>
    </source>
</evidence>
<dbReference type="Gene3D" id="3.20.20.10">
    <property type="entry name" value="Alanine racemase"/>
    <property type="match status" value="1"/>
</dbReference>
<keyword evidence="4 5" id="KW-0456">Lyase</keyword>
<evidence type="ECO:0000313" key="11">
    <source>
        <dbReference type="Proteomes" id="UP001139971"/>
    </source>
</evidence>
<proteinExistence type="inferred from homology"/>
<keyword evidence="2 5" id="KW-0210">Decarboxylase</keyword>
<dbReference type="PRINTS" id="PR01179">
    <property type="entry name" value="ODADCRBXLASE"/>
</dbReference>
<dbReference type="SUPFAM" id="SSF50621">
    <property type="entry name" value="Alanine racemase C-terminal domain-like"/>
    <property type="match status" value="1"/>
</dbReference>
<dbReference type="GO" id="GO:0009089">
    <property type="term" value="P:lysine biosynthetic process via diaminopimelate"/>
    <property type="evidence" value="ECO:0007669"/>
    <property type="project" value="UniProtKB-UniRule"/>
</dbReference>
<feature type="binding site" evidence="5">
    <location>
        <position position="229"/>
    </location>
    <ligand>
        <name>pyridoxal 5'-phosphate</name>
        <dbReference type="ChEBI" id="CHEBI:597326"/>
    </ligand>
</feature>
<comment type="cofactor">
    <cofactor evidence="1 5 7 8">
        <name>pyridoxal 5'-phosphate</name>
        <dbReference type="ChEBI" id="CHEBI:597326"/>
    </cofactor>
</comment>
<keyword evidence="5 8" id="KW-0457">Lysine biosynthesis</keyword>
<dbReference type="GO" id="GO:0030170">
    <property type="term" value="F:pyridoxal phosphate binding"/>
    <property type="evidence" value="ECO:0007669"/>
    <property type="project" value="UniProtKB-UniRule"/>
</dbReference>
<dbReference type="InterPro" id="IPR000183">
    <property type="entry name" value="Orn/DAP/Arg_de-COase"/>
</dbReference>
<feature type="binding site" evidence="5">
    <location>
        <position position="308"/>
    </location>
    <ligand>
        <name>substrate</name>
    </ligand>
</feature>
<dbReference type="Pfam" id="PF02784">
    <property type="entry name" value="Orn_Arg_deC_N"/>
    <property type="match status" value="1"/>
</dbReference>